<name>A0A1I4YED2_9MICO</name>
<keyword evidence="5" id="KW-1185">Reference proteome</keyword>
<dbReference type="CDD" id="cd03794">
    <property type="entry name" value="GT4_WbuB-like"/>
    <property type="match status" value="1"/>
</dbReference>
<dbReference type="Gene3D" id="3.40.50.2000">
    <property type="entry name" value="Glycogen Phosphorylase B"/>
    <property type="match status" value="2"/>
</dbReference>
<dbReference type="Proteomes" id="UP000198867">
    <property type="component" value="Unassembled WGS sequence"/>
</dbReference>
<evidence type="ECO:0000313" key="5">
    <source>
        <dbReference type="Proteomes" id="UP000198867"/>
    </source>
</evidence>
<feature type="domain" description="Glycosyltransferase subfamily 4-like N-terminal" evidence="3">
    <location>
        <begin position="55"/>
        <end position="233"/>
    </location>
</feature>
<dbReference type="EMBL" id="FOVM01000001">
    <property type="protein sequence ID" value="SFN35960.1"/>
    <property type="molecule type" value="Genomic_DNA"/>
</dbReference>
<evidence type="ECO:0000256" key="2">
    <source>
        <dbReference type="ARBA" id="ARBA00022679"/>
    </source>
</evidence>
<dbReference type="Pfam" id="PF13579">
    <property type="entry name" value="Glyco_trans_4_4"/>
    <property type="match status" value="1"/>
</dbReference>
<evidence type="ECO:0000313" key="4">
    <source>
        <dbReference type="EMBL" id="SFN35960.1"/>
    </source>
</evidence>
<organism evidence="4 5">
    <name type="scientific">Mycetocola miduiensis</name>
    <dbReference type="NCBI Taxonomy" id="995034"/>
    <lineage>
        <taxon>Bacteria</taxon>
        <taxon>Bacillati</taxon>
        <taxon>Actinomycetota</taxon>
        <taxon>Actinomycetes</taxon>
        <taxon>Micrococcales</taxon>
        <taxon>Microbacteriaceae</taxon>
        <taxon>Mycetocola</taxon>
    </lineage>
</organism>
<dbReference type="InterPro" id="IPR028098">
    <property type="entry name" value="Glyco_trans_4-like_N"/>
</dbReference>
<evidence type="ECO:0000259" key="3">
    <source>
        <dbReference type="Pfam" id="PF13579"/>
    </source>
</evidence>
<protein>
    <submittedName>
        <fullName evidence="4">Glycosyltransferase involved in cell wall bisynthesis</fullName>
    </submittedName>
</protein>
<dbReference type="PANTHER" id="PTHR12526:SF622">
    <property type="entry name" value="GLYCOSYLTRANSFERASE (GROUP I)"/>
    <property type="match status" value="1"/>
</dbReference>
<dbReference type="OrthoDB" id="3180470at2"/>
<dbReference type="GO" id="GO:0016757">
    <property type="term" value="F:glycosyltransferase activity"/>
    <property type="evidence" value="ECO:0007669"/>
    <property type="project" value="UniProtKB-KW"/>
</dbReference>
<sequence>MINRRRLDSIPRFLRADRYSMERPKEMKKMYKSVWIVNHYISDPRDTASGSRHFSLAAGLARLGWAVSLIAASAGHNTDLQRVGKNERSLTTEHLGVTFRWLRTSTYKGNGVGRVLGMLQFSIALLRKRSVAGLATPDVIVGSTVHPLAAWAASVMARRYGVPFVFEIRDLWPQTLIDMGKLRSGGLPAYLMRILERHLCKSAETIIVLMPFAADYLAGQGVSRDKVVWISNGTDVDAFPPSEPPTSLPFTFMYFGAHGGANGLEAIVQGYAMFRDSSDQESRLMLIGDGPRRGALRELAASLECRDELVFVDAVPKSEIPRIAGEAHCLVLNLLDLELYKYGISLNKLFDYMAASRPIIIASNAANNPVRDAGGGVTVPANDPSAIAKAMQTVVEASHEQRVDWGTGARRHVSEYFDYARLSEDLDGALNAVVERPHISSPARSNE</sequence>
<proteinExistence type="predicted"/>
<evidence type="ECO:0000256" key="1">
    <source>
        <dbReference type="ARBA" id="ARBA00022676"/>
    </source>
</evidence>
<dbReference type="SUPFAM" id="SSF53756">
    <property type="entry name" value="UDP-Glycosyltransferase/glycogen phosphorylase"/>
    <property type="match status" value="1"/>
</dbReference>
<gene>
    <name evidence="4" type="ORF">SAMN05216219_0132</name>
</gene>
<accession>A0A1I4YED2</accession>
<dbReference type="AlphaFoldDB" id="A0A1I4YED2"/>
<dbReference type="Pfam" id="PF13692">
    <property type="entry name" value="Glyco_trans_1_4"/>
    <property type="match status" value="1"/>
</dbReference>
<dbReference type="STRING" id="995034.SAMN05216219_0132"/>
<dbReference type="PANTHER" id="PTHR12526">
    <property type="entry name" value="GLYCOSYLTRANSFERASE"/>
    <property type="match status" value="1"/>
</dbReference>
<reference evidence="5" key="1">
    <citation type="submission" date="2016-10" db="EMBL/GenBank/DDBJ databases">
        <authorList>
            <person name="Varghese N."/>
            <person name="Submissions S."/>
        </authorList>
    </citation>
    <scope>NUCLEOTIDE SEQUENCE [LARGE SCALE GENOMIC DNA]</scope>
    <source>
        <strain evidence="5">CGMCC 1.11101</strain>
    </source>
</reference>
<keyword evidence="2 4" id="KW-0808">Transferase</keyword>
<keyword evidence="1" id="KW-0328">Glycosyltransferase</keyword>